<dbReference type="AlphaFoldDB" id="A0A8H7P1C5"/>
<dbReference type="EMBL" id="JADOXO010000113">
    <property type="protein sequence ID" value="KAF9813052.1"/>
    <property type="molecule type" value="Genomic_DNA"/>
</dbReference>
<protein>
    <submittedName>
        <fullName evidence="1">Uncharacterized protein</fullName>
    </submittedName>
</protein>
<accession>A0A8H7P1C5</accession>
<comment type="caution">
    <text evidence="1">The sequence shown here is derived from an EMBL/GenBank/DDBJ whole genome shotgun (WGS) entry which is preliminary data.</text>
</comment>
<name>A0A8H7P1C5_9APHY</name>
<proteinExistence type="predicted"/>
<gene>
    <name evidence="1" type="ORF">IEO21_05788</name>
</gene>
<dbReference type="Proteomes" id="UP000639403">
    <property type="component" value="Unassembled WGS sequence"/>
</dbReference>
<reference evidence="1" key="1">
    <citation type="submission" date="2020-11" db="EMBL/GenBank/DDBJ databases">
        <authorList>
            <person name="Koelle M."/>
            <person name="Horta M.A.C."/>
            <person name="Nowrousian M."/>
            <person name="Ohm R.A."/>
            <person name="Benz P."/>
            <person name="Pilgard A."/>
        </authorList>
    </citation>
    <scope>NUCLEOTIDE SEQUENCE</scope>
    <source>
        <strain evidence="1">FPRL280</strain>
    </source>
</reference>
<reference evidence="1" key="2">
    <citation type="journal article" name="Front. Microbiol.">
        <title>Degradative Capacity of Two Strains of Rhodonia placenta: From Phenotype to Genotype.</title>
        <authorList>
            <person name="Kolle M."/>
            <person name="Horta M.A.C."/>
            <person name="Nowrousian M."/>
            <person name="Ohm R.A."/>
            <person name="Benz J.P."/>
            <person name="Pilgard A."/>
        </authorList>
    </citation>
    <scope>NUCLEOTIDE SEQUENCE</scope>
    <source>
        <strain evidence="1">FPRL280</strain>
    </source>
</reference>
<evidence type="ECO:0000313" key="1">
    <source>
        <dbReference type="EMBL" id="KAF9813052.1"/>
    </source>
</evidence>
<sequence>MMAIIELKASQQQKAAPPPQDPVDELLFGKQIDLNSLHPQVRDIYASTFKQLNEMDEVCQIQPCVFLSSNPVMQTLDKLLHHAVSTY</sequence>
<organism evidence="1 2">
    <name type="scientific">Rhodonia placenta</name>
    <dbReference type="NCBI Taxonomy" id="104341"/>
    <lineage>
        <taxon>Eukaryota</taxon>
        <taxon>Fungi</taxon>
        <taxon>Dikarya</taxon>
        <taxon>Basidiomycota</taxon>
        <taxon>Agaricomycotina</taxon>
        <taxon>Agaricomycetes</taxon>
        <taxon>Polyporales</taxon>
        <taxon>Adustoporiaceae</taxon>
        <taxon>Rhodonia</taxon>
    </lineage>
</organism>
<evidence type="ECO:0000313" key="2">
    <source>
        <dbReference type="Proteomes" id="UP000639403"/>
    </source>
</evidence>